<proteinExistence type="predicted"/>
<feature type="domain" description="CBS" evidence="3">
    <location>
        <begin position="155"/>
        <end position="209"/>
    </location>
</feature>
<dbReference type="InterPro" id="IPR051257">
    <property type="entry name" value="Diverse_CBS-Domain"/>
</dbReference>
<dbReference type="InterPro" id="IPR000644">
    <property type="entry name" value="CBS_dom"/>
</dbReference>
<dbReference type="PROSITE" id="PS51371">
    <property type="entry name" value="CBS"/>
    <property type="match status" value="2"/>
</dbReference>
<name>A0A150PN75_SORCE</name>
<sequence>MLRIASAAPPPTFLGGGAAYPQLERDGAGGRALWERPAWLGAKGAPGRGRRGSSRDPLVRELHRARSEMPLPRISAAELMTENPRTVRVNDPIGEAVDVLQTTDFRHLPVVDEQGELVGMLSDRDLRALQLPYAEDAAVVDAALQKARMPVSTMMSSNVLSVGPDADVTELMELMLENKIGALPVVDGEGALLGIVSYVDIFRGILAEA</sequence>
<dbReference type="SMART" id="SM00116">
    <property type="entry name" value="CBS"/>
    <property type="match status" value="2"/>
</dbReference>
<dbReference type="InterPro" id="IPR046342">
    <property type="entry name" value="CBS_dom_sf"/>
</dbReference>
<evidence type="ECO:0000313" key="5">
    <source>
        <dbReference type="Proteomes" id="UP000075604"/>
    </source>
</evidence>
<protein>
    <recommendedName>
        <fullName evidence="3">CBS domain-containing protein</fullName>
    </recommendedName>
</protein>
<dbReference type="Pfam" id="PF00571">
    <property type="entry name" value="CBS"/>
    <property type="match status" value="2"/>
</dbReference>
<evidence type="ECO:0000256" key="1">
    <source>
        <dbReference type="ARBA" id="ARBA00023122"/>
    </source>
</evidence>
<comment type="caution">
    <text evidence="4">The sequence shown here is derived from an EMBL/GenBank/DDBJ whole genome shotgun (WGS) entry which is preliminary data.</text>
</comment>
<dbReference type="PANTHER" id="PTHR43080:SF2">
    <property type="entry name" value="CBS DOMAIN-CONTAINING PROTEIN"/>
    <property type="match status" value="1"/>
</dbReference>
<dbReference type="AlphaFoldDB" id="A0A150PN75"/>
<evidence type="ECO:0000313" key="4">
    <source>
        <dbReference type="EMBL" id="KYF57122.1"/>
    </source>
</evidence>
<accession>A0A150PN75</accession>
<dbReference type="Gene3D" id="3.10.580.10">
    <property type="entry name" value="CBS-domain"/>
    <property type="match status" value="1"/>
</dbReference>
<reference evidence="4 5" key="1">
    <citation type="submission" date="2014-02" db="EMBL/GenBank/DDBJ databases">
        <title>The small core and large imbalanced accessory genome model reveals a collaborative survival strategy of Sorangium cellulosum strains in nature.</title>
        <authorList>
            <person name="Han K."/>
            <person name="Peng R."/>
            <person name="Blom J."/>
            <person name="Li Y.-Z."/>
        </authorList>
    </citation>
    <scope>NUCLEOTIDE SEQUENCE [LARGE SCALE GENOMIC DNA]</scope>
    <source>
        <strain evidence="4 5">So0157-18</strain>
    </source>
</reference>
<evidence type="ECO:0000259" key="3">
    <source>
        <dbReference type="PROSITE" id="PS51371"/>
    </source>
</evidence>
<gene>
    <name evidence="4" type="ORF">BE04_44715</name>
</gene>
<organism evidence="4 5">
    <name type="scientific">Sorangium cellulosum</name>
    <name type="common">Polyangium cellulosum</name>
    <dbReference type="NCBI Taxonomy" id="56"/>
    <lineage>
        <taxon>Bacteria</taxon>
        <taxon>Pseudomonadati</taxon>
        <taxon>Myxococcota</taxon>
        <taxon>Polyangia</taxon>
        <taxon>Polyangiales</taxon>
        <taxon>Polyangiaceae</taxon>
        <taxon>Sorangium</taxon>
    </lineage>
</organism>
<keyword evidence="1 2" id="KW-0129">CBS domain</keyword>
<feature type="domain" description="CBS" evidence="3">
    <location>
        <begin position="80"/>
        <end position="137"/>
    </location>
</feature>
<dbReference type="CDD" id="cd04584">
    <property type="entry name" value="CBS_pair_AcuB_like"/>
    <property type="match status" value="1"/>
</dbReference>
<dbReference type="EMBL" id="JELX01001925">
    <property type="protein sequence ID" value="KYF57122.1"/>
    <property type="molecule type" value="Genomic_DNA"/>
</dbReference>
<dbReference type="Proteomes" id="UP000075604">
    <property type="component" value="Unassembled WGS sequence"/>
</dbReference>
<evidence type="ECO:0000256" key="2">
    <source>
        <dbReference type="PROSITE-ProRule" id="PRU00703"/>
    </source>
</evidence>
<dbReference type="PANTHER" id="PTHR43080">
    <property type="entry name" value="CBS DOMAIN-CONTAINING PROTEIN CBSX3, MITOCHONDRIAL"/>
    <property type="match status" value="1"/>
</dbReference>
<dbReference type="SUPFAM" id="SSF54631">
    <property type="entry name" value="CBS-domain pair"/>
    <property type="match status" value="1"/>
</dbReference>